<evidence type="ECO:0000313" key="2">
    <source>
        <dbReference type="Proteomes" id="UP000176480"/>
    </source>
</evidence>
<dbReference type="SUPFAM" id="SSF55469">
    <property type="entry name" value="FMN-dependent nitroreductase-like"/>
    <property type="match status" value="2"/>
</dbReference>
<name>A0A1F7J8R0_9BACT</name>
<dbReference type="InterPro" id="IPR000415">
    <property type="entry name" value="Nitroreductase-like"/>
</dbReference>
<proteinExistence type="predicted"/>
<dbReference type="EMBL" id="MGAR01000017">
    <property type="protein sequence ID" value="OGK51990.1"/>
    <property type="molecule type" value="Genomic_DNA"/>
</dbReference>
<comment type="caution">
    <text evidence="1">The sequence shown here is derived from an EMBL/GenBank/DDBJ whole genome shotgun (WGS) entry which is preliminary data.</text>
</comment>
<gene>
    <name evidence="1" type="ORF">A2966_04275</name>
</gene>
<evidence type="ECO:0000313" key="1">
    <source>
        <dbReference type="EMBL" id="OGK51990.1"/>
    </source>
</evidence>
<organism evidence="1 2">
    <name type="scientific">Candidatus Roizmanbacteria bacterium RIFCSPLOWO2_01_FULL_41_22</name>
    <dbReference type="NCBI Taxonomy" id="1802067"/>
    <lineage>
        <taxon>Bacteria</taxon>
        <taxon>Candidatus Roizmaniibacteriota</taxon>
    </lineage>
</organism>
<sequence>MICSHNLRQINERDFYILETKRERILFLLRYAILAPSTHNSQPWKFKLKNEICEMHKDLKRLLPQADKTEKNLYISLGCCLENLVIAAKYLNINQKVIYHRPKNSQDSLVATVKFENIMRNMSFNSNYKDIFSAIQERTTHRGIYTKKAIDKKIIQKIIEDYSNNKVKVQIITHDDQIKKIAQLTQKSIKYLYSLKPFRRELSQWINNNFSQKKEGIPGYALKLPTVVSLFFPLLLKYINISQAISYINYKSILSMSAVCIICAQEETQTTWLEVGRTAERVMLQLTSQNIRVYITVAAIDVEKTFKKVKSLINLTGSPQFLFGLGYSSSNNIFTQRINVENKII</sequence>
<dbReference type="AlphaFoldDB" id="A0A1F7J8R0"/>
<protein>
    <recommendedName>
        <fullName evidence="3">Nitroreductase domain-containing protein</fullName>
    </recommendedName>
</protein>
<dbReference type="Proteomes" id="UP000176480">
    <property type="component" value="Unassembled WGS sequence"/>
</dbReference>
<accession>A0A1F7J8R0</accession>
<reference evidence="1 2" key="1">
    <citation type="journal article" date="2016" name="Nat. Commun.">
        <title>Thousands of microbial genomes shed light on interconnected biogeochemical processes in an aquifer system.</title>
        <authorList>
            <person name="Anantharaman K."/>
            <person name="Brown C.T."/>
            <person name="Hug L.A."/>
            <person name="Sharon I."/>
            <person name="Castelle C.J."/>
            <person name="Probst A.J."/>
            <person name="Thomas B.C."/>
            <person name="Singh A."/>
            <person name="Wilkins M.J."/>
            <person name="Karaoz U."/>
            <person name="Brodie E.L."/>
            <person name="Williams K.H."/>
            <person name="Hubbard S.S."/>
            <person name="Banfield J.F."/>
        </authorList>
    </citation>
    <scope>NUCLEOTIDE SEQUENCE [LARGE SCALE GENOMIC DNA]</scope>
</reference>
<evidence type="ECO:0008006" key="3">
    <source>
        <dbReference type="Google" id="ProtNLM"/>
    </source>
</evidence>
<dbReference type="GO" id="GO:0016491">
    <property type="term" value="F:oxidoreductase activity"/>
    <property type="evidence" value="ECO:0007669"/>
    <property type="project" value="InterPro"/>
</dbReference>
<dbReference type="STRING" id="1802067.A2966_04275"/>
<dbReference type="Gene3D" id="3.40.109.30">
    <property type="entry name" value="putative nitroreductase (tm1586), domain 2"/>
    <property type="match status" value="1"/>
</dbReference>
<dbReference type="Gene3D" id="3.40.109.10">
    <property type="entry name" value="NADH Oxidase"/>
    <property type="match status" value="1"/>
</dbReference>